<dbReference type="Pfam" id="PF26035">
    <property type="entry name" value="DUF8010"/>
    <property type="match status" value="1"/>
</dbReference>
<accession>A0A8J3IYW7</accession>
<sequence length="205" mass="21846">MIHPDSVADTGAFLARLVRLDPAALVRLRPVDGRPDLVTLWARLPFDVLVSRTVRGEFTDDATVRAGQLLAALPDGPLPARRDADWRGALPPPAGAVRDEVPAAEVRRIADAAAATLRQSTGRGVGERRLRDALLDHVALTLHTPGEPDIAVPTRVVTALVRMGFVGPDPVRFSTVGPWLAAHGRFGTAWYRSAAGLTLDPLNGG</sequence>
<evidence type="ECO:0000313" key="4">
    <source>
        <dbReference type="Proteomes" id="UP000612808"/>
    </source>
</evidence>
<reference evidence="3" key="1">
    <citation type="submission" date="2021-01" db="EMBL/GenBank/DDBJ databases">
        <title>Whole genome shotgun sequence of Actinocatenispora rupis NBRC 107355.</title>
        <authorList>
            <person name="Komaki H."/>
            <person name="Tamura T."/>
        </authorList>
    </citation>
    <scope>NUCLEOTIDE SEQUENCE</scope>
    <source>
        <strain evidence="3">NBRC 107355</strain>
    </source>
</reference>
<organism evidence="3 4">
    <name type="scientific">Actinocatenispora rupis</name>
    <dbReference type="NCBI Taxonomy" id="519421"/>
    <lineage>
        <taxon>Bacteria</taxon>
        <taxon>Bacillati</taxon>
        <taxon>Actinomycetota</taxon>
        <taxon>Actinomycetes</taxon>
        <taxon>Micromonosporales</taxon>
        <taxon>Micromonosporaceae</taxon>
        <taxon>Actinocatenispora</taxon>
    </lineage>
</organism>
<dbReference type="InterPro" id="IPR058498">
    <property type="entry name" value="DUF8185"/>
</dbReference>
<dbReference type="RefSeq" id="WP_203657343.1">
    <property type="nucleotide sequence ID" value="NZ_BAAAZM010000006.1"/>
</dbReference>
<feature type="domain" description="DUF8010" evidence="1">
    <location>
        <begin position="4"/>
        <end position="76"/>
    </location>
</feature>
<proteinExistence type="predicted"/>
<dbReference type="InterPro" id="IPR058323">
    <property type="entry name" value="DUF8010"/>
</dbReference>
<evidence type="ECO:0000259" key="2">
    <source>
        <dbReference type="Pfam" id="PF26572"/>
    </source>
</evidence>
<gene>
    <name evidence="3" type="ORF">Aru02nite_22290</name>
</gene>
<dbReference type="Pfam" id="PF26572">
    <property type="entry name" value="DUF8185"/>
    <property type="match status" value="1"/>
</dbReference>
<dbReference type="Proteomes" id="UP000612808">
    <property type="component" value="Unassembled WGS sequence"/>
</dbReference>
<name>A0A8J3IYW7_9ACTN</name>
<evidence type="ECO:0000313" key="3">
    <source>
        <dbReference type="EMBL" id="GID11340.1"/>
    </source>
</evidence>
<comment type="caution">
    <text evidence="3">The sequence shown here is derived from an EMBL/GenBank/DDBJ whole genome shotgun (WGS) entry which is preliminary data.</text>
</comment>
<protein>
    <submittedName>
        <fullName evidence="3">Uncharacterized protein</fullName>
    </submittedName>
</protein>
<evidence type="ECO:0000259" key="1">
    <source>
        <dbReference type="Pfam" id="PF26035"/>
    </source>
</evidence>
<keyword evidence="4" id="KW-1185">Reference proteome</keyword>
<dbReference type="EMBL" id="BOMB01000012">
    <property type="protein sequence ID" value="GID11340.1"/>
    <property type="molecule type" value="Genomic_DNA"/>
</dbReference>
<dbReference type="AlphaFoldDB" id="A0A8J3IYW7"/>
<feature type="domain" description="DUF8185" evidence="2">
    <location>
        <begin position="92"/>
        <end position="195"/>
    </location>
</feature>